<proteinExistence type="predicted"/>
<dbReference type="EMBL" id="RWGY01000013">
    <property type="protein sequence ID" value="TVU27497.1"/>
    <property type="molecule type" value="Genomic_DNA"/>
</dbReference>
<protein>
    <submittedName>
        <fullName evidence="1">Uncharacterized protein</fullName>
    </submittedName>
</protein>
<dbReference type="AlphaFoldDB" id="A0A5J9UWI8"/>
<sequence length="115" mass="11787">METVEGSTKETLLMLAVNRVLFGPTPEQLKRLSSTRDGSSALRRFVVNAVAVAVSLQRWHGGATTGDGGIAVVEDGGGGGVVEGDALGAGIGDHESICKSRTYHPAAGRSGPLSR</sequence>
<organism evidence="1 2">
    <name type="scientific">Eragrostis curvula</name>
    <name type="common">weeping love grass</name>
    <dbReference type="NCBI Taxonomy" id="38414"/>
    <lineage>
        <taxon>Eukaryota</taxon>
        <taxon>Viridiplantae</taxon>
        <taxon>Streptophyta</taxon>
        <taxon>Embryophyta</taxon>
        <taxon>Tracheophyta</taxon>
        <taxon>Spermatophyta</taxon>
        <taxon>Magnoliopsida</taxon>
        <taxon>Liliopsida</taxon>
        <taxon>Poales</taxon>
        <taxon>Poaceae</taxon>
        <taxon>PACMAD clade</taxon>
        <taxon>Chloridoideae</taxon>
        <taxon>Eragrostideae</taxon>
        <taxon>Eragrostidinae</taxon>
        <taxon>Eragrostis</taxon>
    </lineage>
</organism>
<dbReference type="Proteomes" id="UP000324897">
    <property type="component" value="Chromosome 2"/>
</dbReference>
<name>A0A5J9UWI8_9POAL</name>
<gene>
    <name evidence="1" type="ORF">EJB05_30113</name>
</gene>
<evidence type="ECO:0000313" key="1">
    <source>
        <dbReference type="EMBL" id="TVU27497.1"/>
    </source>
</evidence>
<keyword evidence="2" id="KW-1185">Reference proteome</keyword>
<dbReference type="Gramene" id="TVU27497">
    <property type="protein sequence ID" value="TVU27497"/>
    <property type="gene ID" value="EJB05_30113"/>
</dbReference>
<evidence type="ECO:0000313" key="2">
    <source>
        <dbReference type="Proteomes" id="UP000324897"/>
    </source>
</evidence>
<feature type="non-terminal residue" evidence="1">
    <location>
        <position position="1"/>
    </location>
</feature>
<reference evidence="1 2" key="1">
    <citation type="journal article" date="2019" name="Sci. Rep.">
        <title>A high-quality genome of Eragrostis curvula grass provides insights into Poaceae evolution and supports new strategies to enhance forage quality.</title>
        <authorList>
            <person name="Carballo J."/>
            <person name="Santos B.A.C.M."/>
            <person name="Zappacosta D."/>
            <person name="Garbus I."/>
            <person name="Selva J.P."/>
            <person name="Gallo C.A."/>
            <person name="Diaz A."/>
            <person name="Albertini E."/>
            <person name="Caccamo M."/>
            <person name="Echenique V."/>
        </authorList>
    </citation>
    <scope>NUCLEOTIDE SEQUENCE [LARGE SCALE GENOMIC DNA]</scope>
    <source>
        <strain evidence="2">cv. Victoria</strain>
        <tissue evidence="1">Leaf</tissue>
    </source>
</reference>
<accession>A0A5J9UWI8</accession>
<comment type="caution">
    <text evidence="1">The sequence shown here is derived from an EMBL/GenBank/DDBJ whole genome shotgun (WGS) entry which is preliminary data.</text>
</comment>